<dbReference type="EMBL" id="JABRWM010000004">
    <property type="protein sequence ID" value="NRF18106.1"/>
    <property type="molecule type" value="Genomic_DNA"/>
</dbReference>
<protein>
    <submittedName>
        <fullName evidence="2">GIY-YIG nuclease family protein</fullName>
    </submittedName>
</protein>
<comment type="caution">
    <text evidence="2">The sequence shown here is derived from an EMBL/GenBank/DDBJ whole genome shotgun (WGS) entry which is preliminary data.</text>
</comment>
<gene>
    <name evidence="2" type="ORF">FOB26_02980</name>
</gene>
<dbReference type="AlphaFoldDB" id="A0AA44EG57"/>
<sequence length="172" mass="19771">MAVYFFAERDPGGDWRYSVKVGYSNDIPRRLRNLQTGNPREIAVMGFIRTKDRAEDRRVEADLHKRLKDDVVRGEWFCVDPEQIFDALHSHSTNAFLATEGDPFEIIGLDSHAIPVYASPWHWGEFEVDEFCPRCGWACGWTEVETAGGMMCLECGAHEAHYEDRGDEPDWD</sequence>
<dbReference type="RefSeq" id="WP_081950752.1">
    <property type="nucleotide sequence ID" value="NZ_JABRWL010000002.1"/>
</dbReference>
<evidence type="ECO:0000259" key="1">
    <source>
        <dbReference type="SMART" id="SM00974"/>
    </source>
</evidence>
<name>A0AA44EG57_9HYPH</name>
<accession>A0AA44EG57</accession>
<reference evidence="2" key="1">
    <citation type="submission" date="2019-07" db="EMBL/GenBank/DDBJ databases">
        <title>FDA dAtabase for Regulatory Grade micrObial Sequences (FDA-ARGOS): Supporting development and validation of Infectious Disease Dx tests.</title>
        <authorList>
            <person name="Bachman M."/>
            <person name="Young C."/>
            <person name="Tallon L."/>
            <person name="Sadzewicz L."/>
            <person name="Vavikolanu K."/>
            <person name="Mehta A."/>
            <person name="Aluvathingal J."/>
            <person name="Nadendla S."/>
            <person name="Nandy P."/>
            <person name="Geyer C."/>
            <person name="Yan Y."/>
            <person name="Sichtig H."/>
        </authorList>
    </citation>
    <scope>NUCLEOTIDE SEQUENCE</scope>
    <source>
        <strain evidence="2">FDAARGOS_618</strain>
        <plasmid evidence="2">unnamed4</plasmid>
    </source>
</reference>
<organism evidence="2 3">
    <name type="scientific">Agrobacterium pusense</name>
    <dbReference type="NCBI Taxonomy" id="648995"/>
    <lineage>
        <taxon>Bacteria</taxon>
        <taxon>Pseudomonadati</taxon>
        <taxon>Pseudomonadota</taxon>
        <taxon>Alphaproteobacteria</taxon>
        <taxon>Hyphomicrobiales</taxon>
        <taxon>Rhizobiaceae</taxon>
        <taxon>Rhizobium/Agrobacterium group</taxon>
        <taxon>Agrobacterium</taxon>
    </lineage>
</organism>
<proteinExistence type="predicted"/>
<geneLocation type="plasmid" evidence="2">
    <name>unnamed4</name>
</geneLocation>
<dbReference type="Proteomes" id="UP001155820">
    <property type="component" value="Unassembled WGS sequence"/>
</dbReference>
<dbReference type="SMART" id="SM00974">
    <property type="entry name" value="T5orf172"/>
    <property type="match status" value="1"/>
</dbReference>
<evidence type="ECO:0000313" key="3">
    <source>
        <dbReference type="Proteomes" id="UP001155820"/>
    </source>
</evidence>
<feature type="domain" description="Bacteriophage T5 Orf172 DNA-binding" evidence="1">
    <location>
        <begin position="13"/>
        <end position="91"/>
    </location>
</feature>
<keyword evidence="2" id="KW-0614">Plasmid</keyword>
<dbReference type="Pfam" id="PF13455">
    <property type="entry name" value="MUG113"/>
    <property type="match status" value="1"/>
</dbReference>
<dbReference type="InterPro" id="IPR018306">
    <property type="entry name" value="Phage_T5_Orf172_DNA-bd"/>
</dbReference>
<evidence type="ECO:0000313" key="2">
    <source>
        <dbReference type="EMBL" id="NRF18106.1"/>
    </source>
</evidence>
<keyword evidence="3" id="KW-1185">Reference proteome</keyword>